<evidence type="ECO:0000313" key="3">
    <source>
        <dbReference type="Proteomes" id="UP000230233"/>
    </source>
</evidence>
<dbReference type="Pfam" id="PF10326">
    <property type="entry name" value="7TM_GPCR_Str"/>
    <property type="match status" value="1"/>
</dbReference>
<dbReference type="InterPro" id="IPR019428">
    <property type="entry name" value="7TM_GPCR_serpentine_rcpt_Str"/>
</dbReference>
<feature type="transmembrane region" description="Helical" evidence="1">
    <location>
        <begin position="195"/>
        <end position="220"/>
    </location>
</feature>
<feature type="transmembrane region" description="Helical" evidence="1">
    <location>
        <begin position="44"/>
        <end position="67"/>
    </location>
</feature>
<keyword evidence="1" id="KW-1133">Transmembrane helix</keyword>
<dbReference type="EMBL" id="PDUG01000004">
    <property type="protein sequence ID" value="PIC33931.1"/>
    <property type="molecule type" value="Genomic_DNA"/>
</dbReference>
<feature type="transmembrane region" description="Helical" evidence="1">
    <location>
        <begin position="6"/>
        <end position="32"/>
    </location>
</feature>
<dbReference type="STRING" id="1611254.A0A2G5U3K5"/>
<organism evidence="2 3">
    <name type="scientific">Caenorhabditis nigoni</name>
    <dbReference type="NCBI Taxonomy" id="1611254"/>
    <lineage>
        <taxon>Eukaryota</taxon>
        <taxon>Metazoa</taxon>
        <taxon>Ecdysozoa</taxon>
        <taxon>Nematoda</taxon>
        <taxon>Chromadorea</taxon>
        <taxon>Rhabditida</taxon>
        <taxon>Rhabditina</taxon>
        <taxon>Rhabditomorpha</taxon>
        <taxon>Rhabditoidea</taxon>
        <taxon>Rhabditidae</taxon>
        <taxon>Peloderinae</taxon>
        <taxon>Caenorhabditis</taxon>
    </lineage>
</organism>
<dbReference type="GO" id="GO:0042048">
    <property type="term" value="P:olfactory behavior"/>
    <property type="evidence" value="ECO:0007669"/>
    <property type="project" value="TreeGrafter"/>
</dbReference>
<dbReference type="OrthoDB" id="5825975at2759"/>
<gene>
    <name evidence="2" type="primary">Cnig_chr_IV.g13732</name>
    <name evidence="2" type="ORF">B9Z55_013732</name>
</gene>
<evidence type="ECO:0008006" key="4">
    <source>
        <dbReference type="Google" id="ProtNLM"/>
    </source>
</evidence>
<evidence type="ECO:0000313" key="2">
    <source>
        <dbReference type="EMBL" id="PIC33931.1"/>
    </source>
</evidence>
<dbReference type="GO" id="GO:0038022">
    <property type="term" value="F:G protein-coupled olfactory receptor activity"/>
    <property type="evidence" value="ECO:0007669"/>
    <property type="project" value="TreeGrafter"/>
</dbReference>
<accession>A0A2G5U3K5</accession>
<dbReference type="AlphaFoldDB" id="A0A2G5U3K5"/>
<name>A0A2G5U3K5_9PELO</name>
<reference evidence="3" key="1">
    <citation type="submission" date="2017-10" db="EMBL/GenBank/DDBJ databases">
        <title>Rapid genome shrinkage in a self-fertile nematode reveals novel sperm competition proteins.</title>
        <authorList>
            <person name="Yin D."/>
            <person name="Schwarz E.M."/>
            <person name="Thomas C.G."/>
            <person name="Felde R.L."/>
            <person name="Korf I.F."/>
            <person name="Cutter A.D."/>
            <person name="Schartner C.M."/>
            <person name="Ralston E.J."/>
            <person name="Meyer B.J."/>
            <person name="Haag E.S."/>
        </authorList>
    </citation>
    <scope>NUCLEOTIDE SEQUENCE [LARGE SCALE GENOMIC DNA]</scope>
    <source>
        <strain evidence="3">JU1422</strain>
    </source>
</reference>
<dbReference type="Proteomes" id="UP000230233">
    <property type="component" value="Chromosome IV"/>
</dbReference>
<feature type="transmembrane region" description="Helical" evidence="1">
    <location>
        <begin position="132"/>
        <end position="154"/>
    </location>
</feature>
<comment type="caution">
    <text evidence="2">The sequence shown here is derived from an EMBL/GenBank/DDBJ whole genome shotgun (WGS) entry which is preliminary data.</text>
</comment>
<feature type="transmembrane region" description="Helical" evidence="1">
    <location>
        <begin position="280"/>
        <end position="304"/>
    </location>
</feature>
<dbReference type="GO" id="GO:0005886">
    <property type="term" value="C:plasma membrane"/>
    <property type="evidence" value="ECO:0007669"/>
    <property type="project" value="TreeGrafter"/>
</dbReference>
<keyword evidence="3" id="KW-1185">Reference proteome</keyword>
<keyword evidence="1" id="KW-0472">Membrane</keyword>
<dbReference type="SUPFAM" id="SSF81321">
    <property type="entry name" value="Family A G protein-coupled receptor-like"/>
    <property type="match status" value="1"/>
</dbReference>
<protein>
    <recommendedName>
        <fullName evidence="4">Seven TM Receptor</fullName>
    </recommendedName>
</protein>
<feature type="transmembrane region" description="Helical" evidence="1">
    <location>
        <begin position="87"/>
        <end position="112"/>
    </location>
</feature>
<evidence type="ECO:0000256" key="1">
    <source>
        <dbReference type="SAM" id="Phobius"/>
    </source>
</evidence>
<keyword evidence="1" id="KW-0812">Transmembrane</keyword>
<sequence>MDRFELIVLIIQRVCTTLAFLIHFPLTLLIMYKSPTSFGAYKYLLIYISLFELVYAILDVLVSPELYTYRSSFMLVLDSNKTFLPFWTLYPIDLLFCGMLGCSMAIFTINFVYRYLVMKGSDLIKSFESSKLFFWIASPIVYSAIWMFITAMTLQGNKFTDVMLEEQFLRKQNISLSEIVYIGPNYYPQKGVIDWVPILGMATLTLMIFASIFSIIYFAAKSYIAMNKLVLTSKNSQRYKASQAQLLNALVIQAIIPFVLMHLPASAVFIMPFFSCGNQTFASIFSVTVALYPVLDPLPTIFVVKCYRVAVTRELNTSYTCVIFFFFQSIYQESARFVDSVHSLKAIFPLQLRIILHPLPYLDQS</sequence>
<proteinExistence type="predicted"/>
<dbReference type="PANTHER" id="PTHR22943">
    <property type="entry name" value="7-TRANSMEMBRANE DOMAIN RECEPTOR C.ELEGANS"/>
    <property type="match status" value="1"/>
</dbReference>
<dbReference type="PANTHER" id="PTHR22943:SF23">
    <property type="entry name" value="SEVEN TM RECEPTOR"/>
    <property type="match status" value="1"/>
</dbReference>
<feature type="transmembrane region" description="Helical" evidence="1">
    <location>
        <begin position="246"/>
        <end position="274"/>
    </location>
</feature>